<evidence type="ECO:0000256" key="16">
    <source>
        <dbReference type="ARBA" id="ARBA00023377"/>
    </source>
</evidence>
<dbReference type="EC" id="3.1.3.86" evidence="6"/>
<dbReference type="Gene3D" id="1.10.150.50">
    <property type="entry name" value="Transcription Factor, Ets-1"/>
    <property type="match status" value="1"/>
</dbReference>
<sequence>MAGSGGVSPPGTAPPLWYHRDLSRAAAEELLARAGRDGSFLVRDSESVNGAYALCVLFQKHVHTYRILPDEENFLAVQTSQGVQPKRFGTLPELIQLYLQPGQGLVTTLLYPIDRDDSIEDRDYSDGEDEKPPLPPRTASSSSPNSALVATETPPDACAGASNGLSTVSHEYLKGSYALDLEAVKQGAHSLPHLNKTLVSSCKRLHGEVDKVLSGLEILSKVFDQQSASMVSRMIQQSVSQGGDEELEQLVTKLAILKDLLSSSVHQALKALQDMSASSPNSAPMMHTRHSKIIPVQTFEVKLDVNLADLTKLGKSQKHTLSVDVEAGKLVVTRKIKDSQEDWTTHTHDKIRQLIKSQRVQNKLGIVFEKEKDKNQRKDFIFASAKKREAFCQLLQLMKNKHSDQDEPDMISIFIGTWNMGSVPPPKAVGSWLLCRGLGKTLDELTVAIPHDIYVFGSQENSVCEREWVDALRTALKEHTELDYKQIAVQTLWNIKLAVLVKPEHENRISHVGVSSVKTGIANTLGNKGAVGVSFMFNGTSFGFVNCHLTSGNEKIHRRNQNYLDILRLLSLGDKQLGSFDISLRFTHLFWFGDLNYRLDMDIQEILNYINRKEFEPLLKVDQLNLEREKNKVFLRFAEEEISYPPTYRYERGSRDTYVWQKQKATGMRTNVPSWCDRILWKSYPETHIVCNSYGCTDDIVTSDHSPVFATFEVGVTSQFVSKKGLPKSSEQAYIEFESIEAIVKTASRTKFFIEFYSTCLEEFKKCYENDSQSSDNVNFLRVGWSSKQLTTLKPLLSDIEYLQDQHLLLTVKSVDGYESYGECVLALKSMIGSTAQQFHTYLSHRGEETGNIRGSMRVRVPSERMGTRERLYEWISVDKDETGGPKSRSTLPSRGGHDYVKPSPSRKLVGGELSKVAEEGERSTSTRPPHTHTSAGKDDNTQARVKQDSVEGDPSSCKNSYNNPAYYILEGVPNQSAALASDLLPSAAHPAPASKSAAPAAAGGAGKSKPPSGAPLQSRRPSSGRTAVRPISEEGSSEDDGNSGVVGGGTLNRPPPDFPPPPLPKSTLDMTDSCFYPVGREGGKGRAYPELPELKNPPPTASKPLLSPGLTPPLAGGAFCLDPPTLSPPPNQPFRRAPGGAPGLDDQSCSVLQMAKTLSEAEYTAGGRGLRVEGAGLGLRGAGLADGCRTFPPRAIQEETGTEEVLWQGGSSSSSLSVEGSVGEWLQRLGLERYEEGLLHNGWDDLEFPQVHTHTHTHTHYCTTAGMTWSSSGTHTHTHTTLNNGWDDLEFLRYTHTHTTAQRLGQPGVPQVHTHTHTHTHTHYCTTAGTTCSSSGTHTHQGWKLTTRQMRVNMSIGG</sequence>
<organism evidence="20 21">
    <name type="scientific">Coilia grayii</name>
    <name type="common">Gray's grenadier anchovy</name>
    <dbReference type="NCBI Taxonomy" id="363190"/>
    <lineage>
        <taxon>Eukaryota</taxon>
        <taxon>Metazoa</taxon>
        <taxon>Chordata</taxon>
        <taxon>Craniata</taxon>
        <taxon>Vertebrata</taxon>
        <taxon>Euteleostomi</taxon>
        <taxon>Actinopterygii</taxon>
        <taxon>Neopterygii</taxon>
        <taxon>Teleostei</taxon>
        <taxon>Clupei</taxon>
        <taxon>Clupeiformes</taxon>
        <taxon>Clupeoidei</taxon>
        <taxon>Engraulidae</taxon>
        <taxon>Coilinae</taxon>
        <taxon>Coilia</taxon>
    </lineage>
</organism>
<evidence type="ECO:0000256" key="17">
    <source>
        <dbReference type="PROSITE-ProRule" id="PRU00191"/>
    </source>
</evidence>
<dbReference type="PANTHER" id="PTHR46051:SF2">
    <property type="entry name" value="PHOSPHATIDYLINOSITOL 3,4,5-TRISPHOSPHATE 5-PHOSPHATASE 2"/>
    <property type="match status" value="1"/>
</dbReference>
<dbReference type="GO" id="GO:0002376">
    <property type="term" value="P:immune system process"/>
    <property type="evidence" value="ECO:0007669"/>
    <property type="project" value="UniProtKB-KW"/>
</dbReference>
<dbReference type="InterPro" id="IPR057510">
    <property type="entry name" value="C2_SHIP1-2_first"/>
</dbReference>
<evidence type="ECO:0000313" key="21">
    <source>
        <dbReference type="Proteomes" id="UP001591681"/>
    </source>
</evidence>
<keyword evidence="10" id="KW-0391">Immunity</keyword>
<accession>A0ABD1KAY1</accession>
<dbReference type="GO" id="GO:0005856">
    <property type="term" value="C:cytoskeleton"/>
    <property type="evidence" value="ECO:0007669"/>
    <property type="project" value="UniProtKB-SubCell"/>
</dbReference>
<feature type="compositionally biased region" description="Polar residues" evidence="18">
    <location>
        <begin position="138"/>
        <end position="148"/>
    </location>
</feature>
<evidence type="ECO:0000256" key="4">
    <source>
        <dbReference type="ARBA" id="ARBA00004514"/>
    </source>
</evidence>
<evidence type="ECO:0000256" key="5">
    <source>
        <dbReference type="ARBA" id="ARBA00008734"/>
    </source>
</evidence>
<evidence type="ECO:0000256" key="13">
    <source>
        <dbReference type="ARBA" id="ARBA00023136"/>
    </source>
</evidence>
<feature type="compositionally biased region" description="Pro residues" evidence="18">
    <location>
        <begin position="1054"/>
        <end position="1065"/>
    </location>
</feature>
<evidence type="ECO:0000256" key="11">
    <source>
        <dbReference type="ARBA" id="ARBA00022889"/>
    </source>
</evidence>
<evidence type="ECO:0000256" key="18">
    <source>
        <dbReference type="SAM" id="MobiDB-lite"/>
    </source>
</evidence>
<dbReference type="FunFam" id="3.60.10.10:FF:000005">
    <property type="entry name" value="phosphatidylinositol 3,4,5-trisphosphate 5-phosphatase 1"/>
    <property type="match status" value="1"/>
</dbReference>
<feature type="compositionally biased region" description="Low complexity" evidence="18">
    <location>
        <begin position="926"/>
        <end position="935"/>
    </location>
</feature>
<comment type="catalytic activity">
    <reaction evidence="16">
        <text>a 1,2-diacyl-sn-glycero-3-phospho-(1D-myo-inositol-3,4,5-trisphosphate) + H2O = a 1,2-diacyl-sn-glycero-3-phospho-(1D-myo-inositol-3,4-bisphosphate) + phosphate</text>
        <dbReference type="Rhea" id="RHEA:25528"/>
        <dbReference type="ChEBI" id="CHEBI:15377"/>
        <dbReference type="ChEBI" id="CHEBI:43474"/>
        <dbReference type="ChEBI" id="CHEBI:57658"/>
        <dbReference type="ChEBI" id="CHEBI:57836"/>
        <dbReference type="EC" id="3.1.3.86"/>
    </reaction>
    <physiologicalReaction direction="left-to-right" evidence="16">
        <dbReference type="Rhea" id="RHEA:25529"/>
    </physiologicalReaction>
</comment>
<keyword evidence="14" id="KW-0206">Cytoskeleton</keyword>
<dbReference type="PROSITE" id="PS50001">
    <property type="entry name" value="SH2"/>
    <property type="match status" value="1"/>
</dbReference>
<feature type="compositionally biased region" description="Low complexity" evidence="18">
    <location>
        <begin position="988"/>
        <end position="1016"/>
    </location>
</feature>
<comment type="similarity">
    <text evidence="5">Belongs to the inositol 1,4,5-trisphosphate 5-phosphatase family.</text>
</comment>
<keyword evidence="11" id="KW-0130">Cell adhesion</keyword>
<evidence type="ECO:0000256" key="9">
    <source>
        <dbReference type="ARBA" id="ARBA00022801"/>
    </source>
</evidence>
<dbReference type="Pfam" id="PF00017">
    <property type="entry name" value="SH2"/>
    <property type="match status" value="1"/>
</dbReference>
<evidence type="ECO:0000256" key="7">
    <source>
        <dbReference type="ARBA" id="ARBA00022490"/>
    </source>
</evidence>
<dbReference type="PRINTS" id="PR00401">
    <property type="entry name" value="SH2DOMAIN"/>
</dbReference>
<dbReference type="SMART" id="SM00128">
    <property type="entry name" value="IPPc"/>
    <property type="match status" value="1"/>
</dbReference>
<evidence type="ECO:0000259" key="19">
    <source>
        <dbReference type="PROSITE" id="PS50001"/>
    </source>
</evidence>
<dbReference type="Gene3D" id="3.30.505.10">
    <property type="entry name" value="SH2 domain"/>
    <property type="match status" value="1"/>
</dbReference>
<feature type="domain" description="SH2" evidence="19">
    <location>
        <begin position="17"/>
        <end position="113"/>
    </location>
</feature>
<feature type="region of interest" description="Disordered" evidence="18">
    <location>
        <begin position="117"/>
        <end position="155"/>
    </location>
</feature>
<comment type="caution">
    <text evidence="20">The sequence shown here is derived from an EMBL/GenBank/DDBJ whole genome shotgun (WGS) entry which is preliminary data.</text>
</comment>
<feature type="region of interest" description="Disordered" evidence="18">
    <location>
        <begin position="988"/>
        <end position="1148"/>
    </location>
</feature>
<evidence type="ECO:0000313" key="20">
    <source>
        <dbReference type="EMBL" id="KAL2096275.1"/>
    </source>
</evidence>
<dbReference type="Pfam" id="PF22669">
    <property type="entry name" value="Exo_endo_phos2"/>
    <property type="match status" value="1"/>
</dbReference>
<dbReference type="GO" id="GO:0005634">
    <property type="term" value="C:nucleus"/>
    <property type="evidence" value="ECO:0007669"/>
    <property type="project" value="UniProtKB-SubCell"/>
</dbReference>
<reference evidence="20 21" key="1">
    <citation type="submission" date="2024-09" db="EMBL/GenBank/DDBJ databases">
        <title>A chromosome-level genome assembly of Gray's grenadier anchovy, Coilia grayii.</title>
        <authorList>
            <person name="Fu Z."/>
        </authorList>
    </citation>
    <scope>NUCLEOTIDE SEQUENCE [LARGE SCALE GENOMIC DNA]</scope>
    <source>
        <strain evidence="20">G4</strain>
        <tissue evidence="20">Muscle</tissue>
    </source>
</reference>
<evidence type="ECO:0000256" key="1">
    <source>
        <dbReference type="ARBA" id="ARBA00004123"/>
    </source>
</evidence>
<evidence type="ECO:0000256" key="8">
    <source>
        <dbReference type="ARBA" id="ARBA00022553"/>
    </source>
</evidence>
<evidence type="ECO:0000256" key="15">
    <source>
        <dbReference type="ARBA" id="ARBA00023242"/>
    </source>
</evidence>
<dbReference type="SUPFAM" id="SSF56219">
    <property type="entry name" value="DNase I-like"/>
    <property type="match status" value="1"/>
</dbReference>
<proteinExistence type="inferred from homology"/>
<evidence type="ECO:0000256" key="3">
    <source>
        <dbReference type="ARBA" id="ARBA00004245"/>
    </source>
</evidence>
<gene>
    <name evidence="20" type="ORF">ACEWY4_008423</name>
</gene>
<dbReference type="GO" id="GO:0005829">
    <property type="term" value="C:cytosol"/>
    <property type="evidence" value="ECO:0007669"/>
    <property type="project" value="UniProtKB-SubCell"/>
</dbReference>
<dbReference type="SMART" id="SM00252">
    <property type="entry name" value="SH2"/>
    <property type="match status" value="1"/>
</dbReference>
<protein>
    <recommendedName>
        <fullName evidence="6">phosphatidylinositol-3,4,5-trisphosphate 5-phosphatase</fullName>
        <ecNumber evidence="6">3.1.3.86</ecNumber>
    </recommendedName>
</protein>
<feature type="compositionally biased region" description="Basic and acidic residues" evidence="18">
    <location>
        <begin position="916"/>
        <end position="925"/>
    </location>
</feature>
<dbReference type="InterPro" id="IPR036860">
    <property type="entry name" value="SH2_dom_sf"/>
</dbReference>
<dbReference type="Pfam" id="PF24150">
    <property type="entry name" value="C2_SHIP1-2_first"/>
    <property type="match status" value="1"/>
</dbReference>
<dbReference type="Proteomes" id="UP001591681">
    <property type="component" value="Unassembled WGS sequence"/>
</dbReference>
<dbReference type="SUPFAM" id="SSF55550">
    <property type="entry name" value="SH2 domain"/>
    <property type="match status" value="1"/>
</dbReference>
<evidence type="ECO:0000256" key="10">
    <source>
        <dbReference type="ARBA" id="ARBA00022859"/>
    </source>
</evidence>
<dbReference type="Gene3D" id="3.60.10.10">
    <property type="entry name" value="Endonuclease/exonuclease/phosphatase"/>
    <property type="match status" value="1"/>
</dbReference>
<dbReference type="InterPro" id="IPR000980">
    <property type="entry name" value="SH2"/>
</dbReference>
<comment type="subcellular location">
    <subcellularLocation>
        <location evidence="3">Cytoplasm</location>
        <location evidence="3">Cytoskeleton</location>
    </subcellularLocation>
    <subcellularLocation>
        <location evidence="4">Cytoplasm</location>
        <location evidence="4">Cytosol</location>
    </subcellularLocation>
    <subcellularLocation>
        <location evidence="2">Membrane</location>
        <topology evidence="2">Peripheral membrane protein</topology>
    </subcellularLocation>
    <subcellularLocation>
        <location evidence="1">Nucleus</location>
    </subcellularLocation>
</comment>
<dbReference type="InterPro" id="IPR036691">
    <property type="entry name" value="Endo/exonu/phosph_ase_sf"/>
</dbReference>
<evidence type="ECO:0000256" key="2">
    <source>
        <dbReference type="ARBA" id="ARBA00004170"/>
    </source>
</evidence>
<dbReference type="GO" id="GO:0016020">
    <property type="term" value="C:membrane"/>
    <property type="evidence" value="ECO:0007669"/>
    <property type="project" value="UniProtKB-SubCell"/>
</dbReference>
<evidence type="ECO:0000256" key="14">
    <source>
        <dbReference type="ARBA" id="ARBA00023212"/>
    </source>
</evidence>
<evidence type="ECO:0000256" key="12">
    <source>
        <dbReference type="ARBA" id="ARBA00022999"/>
    </source>
</evidence>
<dbReference type="EMBL" id="JBHFQA010000007">
    <property type="protein sequence ID" value="KAL2096275.1"/>
    <property type="molecule type" value="Genomic_DNA"/>
</dbReference>
<keyword evidence="13" id="KW-0472">Membrane</keyword>
<feature type="region of interest" description="Disordered" evidence="18">
    <location>
        <begin position="880"/>
        <end position="960"/>
    </location>
</feature>
<dbReference type="GO" id="GO:0007155">
    <property type="term" value="P:cell adhesion"/>
    <property type="evidence" value="ECO:0007669"/>
    <property type="project" value="UniProtKB-KW"/>
</dbReference>
<keyword evidence="9" id="KW-0378">Hydrolase</keyword>
<name>A0ABD1KAY1_9TELE</name>
<dbReference type="PANTHER" id="PTHR46051">
    <property type="entry name" value="SH2 DOMAIN-CONTAINING PROTEIN"/>
    <property type="match status" value="1"/>
</dbReference>
<keyword evidence="8" id="KW-0597">Phosphoprotein</keyword>
<dbReference type="InterPro" id="IPR057509">
    <property type="entry name" value="C2_SHIP1-2_2nd"/>
</dbReference>
<dbReference type="Pfam" id="PF24147">
    <property type="entry name" value="C2_SHIP1-2_2nd"/>
    <property type="match status" value="1"/>
</dbReference>
<evidence type="ECO:0000256" key="6">
    <source>
        <dbReference type="ARBA" id="ARBA00012981"/>
    </source>
</evidence>
<keyword evidence="12 17" id="KW-0727">SH2 domain</keyword>
<keyword evidence="21" id="KW-1185">Reference proteome</keyword>
<feature type="compositionally biased region" description="Basic and acidic residues" evidence="18">
    <location>
        <begin position="936"/>
        <end position="950"/>
    </location>
</feature>
<dbReference type="GO" id="GO:0034485">
    <property type="term" value="F:phosphatidylinositol-3,4,5-trisphosphate 5-phosphatase activity"/>
    <property type="evidence" value="ECO:0007669"/>
    <property type="project" value="UniProtKB-EC"/>
</dbReference>
<keyword evidence="7" id="KW-0963">Cytoplasm</keyword>
<dbReference type="SUPFAM" id="SSF47769">
    <property type="entry name" value="SAM/Pointed domain"/>
    <property type="match status" value="1"/>
</dbReference>
<dbReference type="InterPro" id="IPR013761">
    <property type="entry name" value="SAM/pointed_sf"/>
</dbReference>
<dbReference type="InterPro" id="IPR000300">
    <property type="entry name" value="IPPc"/>
</dbReference>
<keyword evidence="15" id="KW-0539">Nucleus</keyword>